<keyword evidence="3" id="KW-1185">Reference proteome</keyword>
<dbReference type="Proteomes" id="UP000283634">
    <property type="component" value="Unassembled WGS sequence"/>
</dbReference>
<evidence type="ECO:0000313" key="3">
    <source>
        <dbReference type="Proteomes" id="UP000283634"/>
    </source>
</evidence>
<accession>A0A422NCC0</accession>
<evidence type="ECO:0000313" key="2">
    <source>
        <dbReference type="EMBL" id="RNF03113.1"/>
    </source>
</evidence>
<evidence type="ECO:0000256" key="1">
    <source>
        <dbReference type="SAM" id="MobiDB-lite"/>
    </source>
</evidence>
<proteinExistence type="predicted"/>
<sequence>MTRHRPLRENAAAPAKTKNKKSACSSNGMQSISPALRCSVNEYRGNRRNPTPLLIRDVKEILEGAFVSFWCTDIHPDNTFTGASQLSAQHVMISANFTRDNCERVPRCSCNTFAQISSTFDS</sequence>
<feature type="region of interest" description="Disordered" evidence="1">
    <location>
        <begin position="1"/>
        <end position="31"/>
    </location>
</feature>
<organism evidence="2 3">
    <name type="scientific">Trypanosoma rangeli</name>
    <dbReference type="NCBI Taxonomy" id="5698"/>
    <lineage>
        <taxon>Eukaryota</taxon>
        <taxon>Discoba</taxon>
        <taxon>Euglenozoa</taxon>
        <taxon>Kinetoplastea</taxon>
        <taxon>Metakinetoplastina</taxon>
        <taxon>Trypanosomatida</taxon>
        <taxon>Trypanosomatidae</taxon>
        <taxon>Trypanosoma</taxon>
        <taxon>Herpetosoma</taxon>
    </lineage>
</organism>
<dbReference type="EMBL" id="MKGL01000207">
    <property type="protein sequence ID" value="RNF03113.1"/>
    <property type="molecule type" value="Genomic_DNA"/>
</dbReference>
<comment type="caution">
    <text evidence="2">The sequence shown here is derived from an EMBL/GenBank/DDBJ whole genome shotgun (WGS) entry which is preliminary data.</text>
</comment>
<gene>
    <name evidence="2" type="ORF">TraAM80_05981</name>
</gene>
<name>A0A422NCC0_TRYRA</name>
<reference evidence="2 3" key="1">
    <citation type="journal article" date="2018" name="BMC Genomics">
        <title>Genomic comparison of Trypanosoma conorhini and Trypanosoma rangeli to Trypanosoma cruzi strains of high and low virulence.</title>
        <authorList>
            <person name="Bradwell K.R."/>
            <person name="Koparde V.N."/>
            <person name="Matveyev A.V."/>
            <person name="Serrano M.G."/>
            <person name="Alves J.M."/>
            <person name="Parikh H."/>
            <person name="Huang B."/>
            <person name="Lee V."/>
            <person name="Espinosa-Alvarez O."/>
            <person name="Ortiz P.A."/>
            <person name="Costa-Martins A.G."/>
            <person name="Teixeira M.M."/>
            <person name="Buck G.A."/>
        </authorList>
    </citation>
    <scope>NUCLEOTIDE SEQUENCE [LARGE SCALE GENOMIC DNA]</scope>
    <source>
        <strain evidence="2 3">AM80</strain>
    </source>
</reference>
<dbReference type="GeneID" id="40329914"/>
<dbReference type="RefSeq" id="XP_029237311.1">
    <property type="nucleotide sequence ID" value="XM_029382839.1"/>
</dbReference>
<protein>
    <submittedName>
        <fullName evidence="2">Uncharacterized protein</fullName>
    </submittedName>
</protein>
<dbReference type="AlphaFoldDB" id="A0A422NCC0"/>